<name>A0A1H4KUI2_9NOCA</name>
<reference evidence="3" key="1">
    <citation type="submission" date="2016-10" db="EMBL/GenBank/DDBJ databases">
        <authorList>
            <person name="Varghese N."/>
            <person name="Submissions S."/>
        </authorList>
    </citation>
    <scope>NUCLEOTIDE SEQUENCE [LARGE SCALE GENOMIC DNA]</scope>
    <source>
        <strain evidence="3">DSM 44498</strain>
    </source>
</reference>
<feature type="compositionally biased region" description="Basic and acidic residues" evidence="1">
    <location>
        <begin position="104"/>
        <end position="117"/>
    </location>
</feature>
<evidence type="ECO:0000313" key="2">
    <source>
        <dbReference type="EMBL" id="SEB62189.1"/>
    </source>
</evidence>
<protein>
    <submittedName>
        <fullName evidence="2">Uncharacterized protein</fullName>
    </submittedName>
</protein>
<feature type="region of interest" description="Disordered" evidence="1">
    <location>
        <begin position="1"/>
        <end position="42"/>
    </location>
</feature>
<dbReference type="AlphaFoldDB" id="A0A1H4KUI2"/>
<feature type="compositionally biased region" description="Polar residues" evidence="1">
    <location>
        <begin position="74"/>
        <end position="83"/>
    </location>
</feature>
<accession>A0A1H4KUI2</accession>
<feature type="region of interest" description="Disordered" evidence="1">
    <location>
        <begin position="70"/>
        <end position="141"/>
    </location>
</feature>
<organism evidence="2 3">
    <name type="scientific">Rhodococcus koreensis</name>
    <dbReference type="NCBI Taxonomy" id="99653"/>
    <lineage>
        <taxon>Bacteria</taxon>
        <taxon>Bacillati</taxon>
        <taxon>Actinomycetota</taxon>
        <taxon>Actinomycetes</taxon>
        <taxon>Mycobacteriales</taxon>
        <taxon>Nocardiaceae</taxon>
        <taxon>Rhodococcus</taxon>
    </lineage>
</organism>
<feature type="compositionally biased region" description="Basic residues" evidence="1">
    <location>
        <begin position="84"/>
        <end position="103"/>
    </location>
</feature>
<evidence type="ECO:0000313" key="3">
    <source>
        <dbReference type="Proteomes" id="UP000183561"/>
    </source>
</evidence>
<keyword evidence="3" id="KW-1185">Reference proteome</keyword>
<dbReference type="EMBL" id="FNSV01000005">
    <property type="protein sequence ID" value="SEB62189.1"/>
    <property type="molecule type" value="Genomic_DNA"/>
</dbReference>
<feature type="compositionally biased region" description="Basic residues" evidence="1">
    <location>
        <begin position="1"/>
        <end position="14"/>
    </location>
</feature>
<dbReference type="Proteomes" id="UP000183561">
    <property type="component" value="Unassembled WGS sequence"/>
</dbReference>
<feature type="compositionally biased region" description="Basic and acidic residues" evidence="1">
    <location>
        <begin position="201"/>
        <end position="217"/>
    </location>
</feature>
<evidence type="ECO:0000256" key="1">
    <source>
        <dbReference type="SAM" id="MobiDB-lite"/>
    </source>
</evidence>
<sequence length="217" mass="24708">MARGDRRRPRRRRCWSPPPCSPVSQTRRSISRVLTRGRPGAARSAPGLCVLAIAFVGARARARRFALTGAGTAHSSDAPTSRGQRTRPHRRDVRGRGGARRRRGVDDLPLTRHDSQRSRGRGVGRRITTVTGRPDRMDTDLNRGYITGVERIPAPEQRLDEWVMLAYRIPREPSTWWVRYCSRRSPKHESQSGAGWSGRTRGQDGSRPDRTRWRWNS</sequence>
<gene>
    <name evidence="2" type="ORF">SAMN04490239_0912</name>
</gene>
<feature type="region of interest" description="Disordered" evidence="1">
    <location>
        <begin position="185"/>
        <end position="217"/>
    </location>
</feature>
<proteinExistence type="predicted"/>